<reference evidence="1 2" key="1">
    <citation type="submission" date="2019-04" db="EMBL/GenBank/DDBJ databases">
        <title>Annotation for the trematode Fasciola gigantica.</title>
        <authorList>
            <person name="Choi Y.-J."/>
        </authorList>
    </citation>
    <scope>NUCLEOTIDE SEQUENCE [LARGE SCALE GENOMIC DNA]</scope>
    <source>
        <strain evidence="1">Uganda_cow_1</strain>
    </source>
</reference>
<protein>
    <submittedName>
        <fullName evidence="1">Uncharacterized protein</fullName>
    </submittedName>
</protein>
<organism evidence="1 2">
    <name type="scientific">Fasciola gigantica</name>
    <name type="common">Giant liver fluke</name>
    <dbReference type="NCBI Taxonomy" id="46835"/>
    <lineage>
        <taxon>Eukaryota</taxon>
        <taxon>Metazoa</taxon>
        <taxon>Spiralia</taxon>
        <taxon>Lophotrochozoa</taxon>
        <taxon>Platyhelminthes</taxon>
        <taxon>Trematoda</taxon>
        <taxon>Digenea</taxon>
        <taxon>Plagiorchiida</taxon>
        <taxon>Echinostomata</taxon>
        <taxon>Echinostomatoidea</taxon>
        <taxon>Fasciolidae</taxon>
        <taxon>Fasciola</taxon>
    </lineage>
</organism>
<dbReference type="EMBL" id="SUNJ01004794">
    <property type="protein sequence ID" value="TPP64167.1"/>
    <property type="molecule type" value="Genomic_DNA"/>
</dbReference>
<gene>
    <name evidence="1" type="ORF">FGIG_03930</name>
</gene>
<evidence type="ECO:0000313" key="1">
    <source>
        <dbReference type="EMBL" id="TPP64167.1"/>
    </source>
</evidence>
<keyword evidence="2" id="KW-1185">Reference proteome</keyword>
<evidence type="ECO:0000313" key="2">
    <source>
        <dbReference type="Proteomes" id="UP000316759"/>
    </source>
</evidence>
<name>A0A504Z0X6_FASGI</name>
<comment type="caution">
    <text evidence="1">The sequence shown here is derived from an EMBL/GenBank/DDBJ whole genome shotgun (WGS) entry which is preliminary data.</text>
</comment>
<sequence>YDFTVHHESKVNEDEIGRVELSNQSSKSKVRFWLEDNASEKNRITIDKNSGTLHLKTSLAPTSFEVTVHAAIGEDSKSTQTKALVRVHVACFYRSQLWDVVRGWTSLYPVAISAFTYFNLWEVDNHSLKVGELTRNPRNVVVRYQMRLTKWGCIPQARVNCNVTKNIQINMVTSLEAGAGLKCMDHYLQNKFTEVKENSVTINFGNICATGNDDSWIEFTIKAIESGTSSDSLIHCVALSGYHVLENSRIRYQFTRKEDKKVIERLKRESAQLRIIVLRDIPPTPLNEPVNAQVQVTVPRVKLLEKFTMTVTCGNCSFSDKAQCTADISNDEKNEHINFSAYKKNRISQFHNGQQNQVHLQWDSIEMKGRSLIYAAIVSSVEFNLCDK</sequence>
<dbReference type="Proteomes" id="UP000316759">
    <property type="component" value="Unassembled WGS sequence"/>
</dbReference>
<dbReference type="AlphaFoldDB" id="A0A504Z0X6"/>
<proteinExistence type="predicted"/>
<feature type="non-terminal residue" evidence="1">
    <location>
        <position position="1"/>
    </location>
</feature>
<accession>A0A504Z0X6</accession>
<dbReference type="OrthoDB" id="6315810at2759"/>